<evidence type="ECO:0000313" key="1">
    <source>
        <dbReference type="EMBL" id="MEQ5838459.1"/>
    </source>
</evidence>
<proteinExistence type="predicted"/>
<keyword evidence="2" id="KW-1185">Reference proteome</keyword>
<dbReference type="EMBL" id="JAOALG010000001">
    <property type="protein sequence ID" value="MEQ5838459.1"/>
    <property type="molecule type" value="Genomic_DNA"/>
</dbReference>
<accession>A0ABV1LGQ5</accession>
<evidence type="ECO:0000313" key="2">
    <source>
        <dbReference type="Proteomes" id="UP001469089"/>
    </source>
</evidence>
<dbReference type="RefSeq" id="WP_349541224.1">
    <property type="nucleotide sequence ID" value="NZ_JAOALG010000001.1"/>
</dbReference>
<reference evidence="1 2" key="1">
    <citation type="journal article" date="2024" name="Chem. Sci.">
        <title>Discovery of a lagriamide polyketide by integrated genome mining, isotopic labeling, and untargeted metabolomics.</title>
        <authorList>
            <person name="Fergusson C.H."/>
            <person name="Saulog J."/>
            <person name="Paulo B.S."/>
            <person name="Wilson D.M."/>
            <person name="Liu D.Y."/>
            <person name="Morehouse N.J."/>
            <person name="Waterworth S."/>
            <person name="Barkei J."/>
            <person name="Gray C.A."/>
            <person name="Kwan J.C."/>
            <person name="Eustaquio A.S."/>
            <person name="Linington R.G."/>
        </authorList>
    </citation>
    <scope>NUCLEOTIDE SEQUENCE [LARGE SCALE GENOMIC DNA]</scope>
    <source>
        <strain evidence="1 2">RL17-338-BIF-B</strain>
    </source>
</reference>
<gene>
    <name evidence="1" type="ORF">N0A02_03290</name>
</gene>
<sequence>MTNALNFSGGPGALPEAVLRQTREAIVASLYNAVTEAAVDTLTGFSLQHV</sequence>
<comment type="caution">
    <text evidence="1">The sequence shown here is derived from an EMBL/GenBank/DDBJ whole genome shotgun (WGS) entry which is preliminary data.</text>
</comment>
<name>A0ABV1LGQ5_9BURK</name>
<protein>
    <submittedName>
        <fullName evidence="1">Uncharacterized protein</fullName>
    </submittedName>
</protein>
<dbReference type="Proteomes" id="UP001469089">
    <property type="component" value="Unassembled WGS sequence"/>
</dbReference>
<organism evidence="1 2">
    <name type="scientific">Paraburkholderia acidicola</name>
    <dbReference type="NCBI Taxonomy" id="1912599"/>
    <lineage>
        <taxon>Bacteria</taxon>
        <taxon>Pseudomonadati</taxon>
        <taxon>Pseudomonadota</taxon>
        <taxon>Betaproteobacteria</taxon>
        <taxon>Burkholderiales</taxon>
        <taxon>Burkholderiaceae</taxon>
        <taxon>Paraburkholderia</taxon>
    </lineage>
</organism>